<proteinExistence type="predicted"/>
<dbReference type="EMBL" id="LGRX02012340">
    <property type="protein sequence ID" value="KAK3267563.1"/>
    <property type="molecule type" value="Genomic_DNA"/>
</dbReference>
<evidence type="ECO:0000313" key="1">
    <source>
        <dbReference type="EMBL" id="KAK3267563.1"/>
    </source>
</evidence>
<comment type="caution">
    <text evidence="1">The sequence shown here is derived from an EMBL/GenBank/DDBJ whole genome shotgun (WGS) entry which is preliminary data.</text>
</comment>
<sequence length="175" mass="18627">MEENVGEEEKVDDDGCEDENEEVALGGCMGWEDKWIRSLSFALARGVAGLTMQWAQVRGGWRKVGGGGVRDPDPDHGAGEAGRMALRLLESMEDVQQELETLRAVEGQRVKGSKPRYRGGPVYGGVHGASQAACSRHSSVQDILAGGNALFIAGPRARCVGSGAKWDLTTTGDVL</sequence>
<dbReference type="AlphaFoldDB" id="A0AAE0FXL3"/>
<reference evidence="1 2" key="1">
    <citation type="journal article" date="2015" name="Genome Biol. Evol.">
        <title>Comparative Genomics of a Bacterivorous Green Alga Reveals Evolutionary Causalities and Consequences of Phago-Mixotrophic Mode of Nutrition.</title>
        <authorList>
            <person name="Burns J.A."/>
            <person name="Paasch A."/>
            <person name="Narechania A."/>
            <person name="Kim E."/>
        </authorList>
    </citation>
    <scope>NUCLEOTIDE SEQUENCE [LARGE SCALE GENOMIC DNA]</scope>
    <source>
        <strain evidence="1 2">PLY_AMNH</strain>
    </source>
</reference>
<gene>
    <name evidence="1" type="ORF">CYMTET_23890</name>
</gene>
<name>A0AAE0FXL3_9CHLO</name>
<evidence type="ECO:0000313" key="2">
    <source>
        <dbReference type="Proteomes" id="UP001190700"/>
    </source>
</evidence>
<accession>A0AAE0FXL3</accession>
<keyword evidence="2" id="KW-1185">Reference proteome</keyword>
<organism evidence="1 2">
    <name type="scientific">Cymbomonas tetramitiformis</name>
    <dbReference type="NCBI Taxonomy" id="36881"/>
    <lineage>
        <taxon>Eukaryota</taxon>
        <taxon>Viridiplantae</taxon>
        <taxon>Chlorophyta</taxon>
        <taxon>Pyramimonadophyceae</taxon>
        <taxon>Pyramimonadales</taxon>
        <taxon>Pyramimonadaceae</taxon>
        <taxon>Cymbomonas</taxon>
    </lineage>
</organism>
<dbReference type="Proteomes" id="UP001190700">
    <property type="component" value="Unassembled WGS sequence"/>
</dbReference>
<protein>
    <submittedName>
        <fullName evidence="1">Uncharacterized protein</fullName>
    </submittedName>
</protein>